<dbReference type="PANTHER" id="PTHR23315:SF253">
    <property type="entry name" value="U-BOX DOMAIN-CONTAINING PROTEIN 9"/>
    <property type="match status" value="1"/>
</dbReference>
<dbReference type="PROSITE" id="PS51698">
    <property type="entry name" value="U_BOX"/>
    <property type="match status" value="1"/>
</dbReference>
<dbReference type="CDD" id="cd16664">
    <property type="entry name" value="RING-Ubox_PUB"/>
    <property type="match status" value="1"/>
</dbReference>
<dbReference type="Gene3D" id="3.30.40.10">
    <property type="entry name" value="Zinc/RING finger domain, C3HC4 (zinc finger)"/>
    <property type="match status" value="1"/>
</dbReference>
<dbReference type="InterPro" id="IPR003613">
    <property type="entry name" value="Ubox_domain"/>
</dbReference>
<name>A0A6A2XG74_HIBSY</name>
<comment type="pathway">
    <text evidence="1">Protein modification; protein ubiquitination.</text>
</comment>
<dbReference type="InterPro" id="IPR013083">
    <property type="entry name" value="Znf_RING/FYVE/PHD"/>
</dbReference>
<protein>
    <submittedName>
        <fullName evidence="5">Sulfate/thiosulfate import ATP-binding protein cysA</fullName>
    </submittedName>
</protein>
<keyword evidence="5" id="KW-0547">Nucleotide-binding</keyword>
<reference evidence="5" key="1">
    <citation type="submission" date="2019-09" db="EMBL/GenBank/DDBJ databases">
        <title>Draft genome information of white flower Hibiscus syriacus.</title>
        <authorList>
            <person name="Kim Y.-M."/>
        </authorList>
    </citation>
    <scope>NUCLEOTIDE SEQUENCE [LARGE SCALE GENOMIC DNA]</scope>
    <source>
        <strain evidence="5">YM2019G1</strain>
    </source>
</reference>
<dbReference type="InterPro" id="IPR045210">
    <property type="entry name" value="RING-Ubox_PUB"/>
</dbReference>
<organism evidence="5 6">
    <name type="scientific">Hibiscus syriacus</name>
    <name type="common">Rose of Sharon</name>
    <dbReference type="NCBI Taxonomy" id="106335"/>
    <lineage>
        <taxon>Eukaryota</taxon>
        <taxon>Viridiplantae</taxon>
        <taxon>Streptophyta</taxon>
        <taxon>Embryophyta</taxon>
        <taxon>Tracheophyta</taxon>
        <taxon>Spermatophyta</taxon>
        <taxon>Magnoliopsida</taxon>
        <taxon>eudicotyledons</taxon>
        <taxon>Gunneridae</taxon>
        <taxon>Pentapetalae</taxon>
        <taxon>rosids</taxon>
        <taxon>malvids</taxon>
        <taxon>Malvales</taxon>
        <taxon>Malvaceae</taxon>
        <taxon>Malvoideae</taxon>
        <taxon>Hibiscus</taxon>
    </lineage>
</organism>
<dbReference type="GO" id="GO:0016567">
    <property type="term" value="P:protein ubiquitination"/>
    <property type="evidence" value="ECO:0007669"/>
    <property type="project" value="UniProtKB-UniPathway"/>
</dbReference>
<keyword evidence="2" id="KW-0808">Transferase</keyword>
<feature type="domain" description="U-box" evidence="4">
    <location>
        <begin position="78"/>
        <end position="152"/>
    </location>
</feature>
<keyword evidence="5" id="KW-0067">ATP-binding</keyword>
<comment type="caution">
    <text evidence="5">The sequence shown here is derived from an EMBL/GenBank/DDBJ whole genome shotgun (WGS) entry which is preliminary data.</text>
</comment>
<accession>A0A6A2XG74</accession>
<dbReference type="UniPathway" id="UPA00143"/>
<gene>
    <name evidence="5" type="ORF">F3Y22_tig00112285pilonHSYRG00197</name>
</gene>
<dbReference type="EMBL" id="VEPZ02001542">
    <property type="protein sequence ID" value="KAE8668760.1"/>
    <property type="molecule type" value="Genomic_DNA"/>
</dbReference>
<dbReference type="Pfam" id="PF04564">
    <property type="entry name" value="U-box"/>
    <property type="match status" value="1"/>
</dbReference>
<dbReference type="AlphaFoldDB" id="A0A6A2XG74"/>
<keyword evidence="6" id="KW-1185">Reference proteome</keyword>
<evidence type="ECO:0000259" key="4">
    <source>
        <dbReference type="PROSITE" id="PS51698"/>
    </source>
</evidence>
<evidence type="ECO:0000256" key="1">
    <source>
        <dbReference type="ARBA" id="ARBA00004906"/>
    </source>
</evidence>
<dbReference type="GO" id="GO:0005524">
    <property type="term" value="F:ATP binding"/>
    <property type="evidence" value="ECO:0007669"/>
    <property type="project" value="UniProtKB-KW"/>
</dbReference>
<evidence type="ECO:0000313" key="6">
    <source>
        <dbReference type="Proteomes" id="UP000436088"/>
    </source>
</evidence>
<evidence type="ECO:0000256" key="3">
    <source>
        <dbReference type="ARBA" id="ARBA00022786"/>
    </source>
</evidence>
<keyword evidence="3" id="KW-0833">Ubl conjugation pathway</keyword>
<dbReference type="PANTHER" id="PTHR23315">
    <property type="entry name" value="U BOX DOMAIN-CONTAINING"/>
    <property type="match status" value="1"/>
</dbReference>
<dbReference type="Proteomes" id="UP000436088">
    <property type="component" value="Unassembled WGS sequence"/>
</dbReference>
<dbReference type="SMART" id="SM00504">
    <property type="entry name" value="Ubox"/>
    <property type="match status" value="1"/>
</dbReference>
<sequence length="193" mass="21407">MAKTGLLSSDPTARARAAELKKQLQRLVKTIVDDEDYNLHSIDQARDVLSALRAVKFNKRSTVSTVTSSLKLHEPLSCPPQEFVCPLSKKLMRDPVILSSGQTYDRPFIQKWLKAGNRTCPQTQQVLSPRLLTKNIPSFHALFGESVDAIPRLLAPLSGAKSQSGLLHTNIQEDVITTLLNLSIHMKNSRPPC</sequence>
<dbReference type="SUPFAM" id="SSF57850">
    <property type="entry name" value="RING/U-box"/>
    <property type="match status" value="1"/>
</dbReference>
<proteinExistence type="predicted"/>
<evidence type="ECO:0000313" key="5">
    <source>
        <dbReference type="EMBL" id="KAE8668760.1"/>
    </source>
</evidence>
<dbReference type="GO" id="GO:0004842">
    <property type="term" value="F:ubiquitin-protein transferase activity"/>
    <property type="evidence" value="ECO:0007669"/>
    <property type="project" value="InterPro"/>
</dbReference>
<evidence type="ECO:0000256" key="2">
    <source>
        <dbReference type="ARBA" id="ARBA00022679"/>
    </source>
</evidence>